<sequence>MLSVIPAGMFSRLRIFLGRLKPHALPVARRHIVLGSIGAGTGLAVTSMFSHWLLGEVNLWFIAPMGASAVLLFGVPSSPLAQPWSIVGGNVLSALIGVTVGMLVPDAALACGLAAALAIAGMYFLRCLHPPGGAVALTAILGGAGVHSEGYHFVLTPVLLNSLMLALLAIVFNNLVGRRYPHPLAAEEVKSRAVPLGISVTREDIHAALLEGQFLDIDGRRCPGVAGEYRAAGAAAYRDGSPPLRAYCGLRVTDRR</sequence>
<organism evidence="3 4">
    <name type="scientific">Klebsiella pneumoniae</name>
    <dbReference type="NCBI Taxonomy" id="573"/>
    <lineage>
        <taxon>Bacteria</taxon>
        <taxon>Pseudomonadati</taxon>
        <taxon>Pseudomonadota</taxon>
        <taxon>Gammaproteobacteria</taxon>
        <taxon>Enterobacterales</taxon>
        <taxon>Enterobacteriaceae</taxon>
        <taxon>Klebsiella/Raoultella group</taxon>
        <taxon>Klebsiella</taxon>
        <taxon>Klebsiella pneumoniae complex</taxon>
    </lineage>
</organism>
<keyword evidence="1" id="KW-0472">Membrane</keyword>
<dbReference type="PANTHER" id="PTHR33741">
    <property type="entry name" value="TRANSMEMBRANE PROTEIN DDB_G0269096-RELATED"/>
    <property type="match status" value="1"/>
</dbReference>
<dbReference type="InterPro" id="IPR007065">
    <property type="entry name" value="HPP"/>
</dbReference>
<protein>
    <submittedName>
        <fullName evidence="3">Transmembrane protein</fullName>
    </submittedName>
</protein>
<feature type="transmembrane region" description="Helical" evidence="1">
    <location>
        <begin position="59"/>
        <end position="76"/>
    </location>
</feature>
<name>A0A447RKI5_KLEPN</name>
<feature type="domain" description="HPP transmembrane region" evidence="2">
    <location>
        <begin position="29"/>
        <end position="181"/>
    </location>
</feature>
<dbReference type="EMBL" id="LR134162">
    <property type="protein sequence ID" value="VEB00365.1"/>
    <property type="molecule type" value="Genomic_DNA"/>
</dbReference>
<feature type="transmembrane region" description="Helical" evidence="1">
    <location>
        <begin position="32"/>
        <end position="53"/>
    </location>
</feature>
<accession>A0A447RKI5</accession>
<feature type="transmembrane region" description="Helical" evidence="1">
    <location>
        <begin position="107"/>
        <end position="125"/>
    </location>
</feature>
<dbReference type="PANTHER" id="PTHR33741:SF5">
    <property type="entry name" value="TRANSMEMBRANE PROTEIN DDB_G0269096-RELATED"/>
    <property type="match status" value="1"/>
</dbReference>
<dbReference type="InterPro" id="IPR058581">
    <property type="entry name" value="TM_HPP"/>
</dbReference>
<evidence type="ECO:0000259" key="2">
    <source>
        <dbReference type="Pfam" id="PF04982"/>
    </source>
</evidence>
<reference evidence="3 4" key="1">
    <citation type="submission" date="2018-12" db="EMBL/GenBank/DDBJ databases">
        <authorList>
            <consortium name="Pathogen Informatics"/>
        </authorList>
    </citation>
    <scope>NUCLEOTIDE SEQUENCE [LARGE SCALE GENOMIC DNA]</scope>
    <source>
        <strain evidence="3 4">NCTC13635</strain>
    </source>
</reference>
<feature type="transmembrane region" description="Helical" evidence="1">
    <location>
        <begin position="154"/>
        <end position="176"/>
    </location>
</feature>
<gene>
    <name evidence="3" type="ORF">NCTC13635_01247</name>
</gene>
<dbReference type="Pfam" id="PF04982">
    <property type="entry name" value="TM_HPP"/>
    <property type="match status" value="1"/>
</dbReference>
<evidence type="ECO:0000313" key="3">
    <source>
        <dbReference type="EMBL" id="VEB00365.1"/>
    </source>
</evidence>
<keyword evidence="1 3" id="KW-0812">Transmembrane</keyword>
<evidence type="ECO:0000313" key="4">
    <source>
        <dbReference type="Proteomes" id="UP000282433"/>
    </source>
</evidence>
<evidence type="ECO:0000256" key="1">
    <source>
        <dbReference type="SAM" id="Phobius"/>
    </source>
</evidence>
<dbReference type="Proteomes" id="UP000282433">
    <property type="component" value="Chromosome"/>
</dbReference>
<dbReference type="AlphaFoldDB" id="A0A447RKI5"/>
<keyword evidence="1" id="KW-1133">Transmembrane helix</keyword>
<proteinExistence type="predicted"/>
<feature type="transmembrane region" description="Helical" evidence="1">
    <location>
        <begin position="132"/>
        <end position="148"/>
    </location>
</feature>